<dbReference type="InterPro" id="IPR019734">
    <property type="entry name" value="TPR_rpt"/>
</dbReference>
<accession>A0A815NUC2</accession>
<feature type="repeat" description="TPR" evidence="1">
    <location>
        <begin position="716"/>
        <end position="749"/>
    </location>
</feature>
<feature type="repeat" description="TPR" evidence="1">
    <location>
        <begin position="465"/>
        <end position="498"/>
    </location>
</feature>
<dbReference type="Gene3D" id="3.90.176.10">
    <property type="entry name" value="Toxin ADP-ribosyltransferase, Chain A, domain 1"/>
    <property type="match status" value="1"/>
</dbReference>
<dbReference type="Pfam" id="PF13424">
    <property type="entry name" value="TPR_12"/>
    <property type="match status" value="4"/>
</dbReference>
<dbReference type="GO" id="GO:0005576">
    <property type="term" value="C:extracellular region"/>
    <property type="evidence" value="ECO:0007669"/>
    <property type="project" value="InterPro"/>
</dbReference>
<dbReference type="PANTHER" id="PTHR19959:SF119">
    <property type="entry name" value="FUNGAL LIPASE-LIKE DOMAIN-CONTAINING PROTEIN"/>
    <property type="match status" value="1"/>
</dbReference>
<evidence type="ECO:0000313" key="5">
    <source>
        <dbReference type="Proteomes" id="UP000663845"/>
    </source>
</evidence>
<evidence type="ECO:0000313" key="3">
    <source>
        <dbReference type="EMBL" id="CAF1436918.1"/>
    </source>
</evidence>
<feature type="repeat" description="TPR" evidence="1">
    <location>
        <begin position="505"/>
        <end position="538"/>
    </location>
</feature>
<feature type="repeat" description="TPR" evidence="1">
    <location>
        <begin position="631"/>
        <end position="664"/>
    </location>
</feature>
<gene>
    <name evidence="3" type="ORF">JYZ213_LOCUS39899</name>
    <name evidence="4" type="ORF">OXD698_LOCUS1567</name>
</gene>
<feature type="domain" description="ADP ribosyltransferase" evidence="2">
    <location>
        <begin position="197"/>
        <end position="366"/>
    </location>
</feature>
<dbReference type="AlphaFoldDB" id="A0A815NUC2"/>
<dbReference type="Gene3D" id="1.25.40.10">
    <property type="entry name" value="Tetratricopeptide repeat domain"/>
    <property type="match status" value="4"/>
</dbReference>
<proteinExistence type="predicted"/>
<dbReference type="EMBL" id="CAJNOG010001369">
    <property type="protein sequence ID" value="CAF1436918.1"/>
    <property type="molecule type" value="Genomic_DNA"/>
</dbReference>
<evidence type="ECO:0000259" key="2">
    <source>
        <dbReference type="Pfam" id="PF03496"/>
    </source>
</evidence>
<dbReference type="Pfam" id="PF03496">
    <property type="entry name" value="ADPrib_exo_Tox"/>
    <property type="match status" value="1"/>
</dbReference>
<sequence length="946" mass="111480">MTTRTKIVWYDINNIQEDIYNKYNDYTFQFYNDTKKCIDYIKSINKSEAVFLVLSPLSALEILPHIHESRQLDSVFIYLNTHDIKIDESLLDKYSKIIGIFYDLQRLFQCIKETIDLAMKNVESFKFYEKHQKSTRELSKEFGSFLWLRLFKDVILKLPHNEEAKQDMIAKLKECYHNNNRQLKLIDKFNQEYESTDVLRWYTGQPFLYKQINRALRTEDIKLLYTLRYFISDLSKSLDDEYQSTKDFFNSNVKFYRGVKVSHEEGKKLKENTGKLISMNGYLSTSFSKEVALMFAGESRENETSVLFEIECDFENINSVSMASIAYYSTNRDEEEVLFDFDTTFEILSTSKNISENYLVVKMKVTKEGIILAQEHIKQHNRQLETSSAILLYGYLLTVIGQYEKSIEYFHNLEKNPNGEDIAFIYNYLGDAYRFKGDYETALKYFKNSYEIMINSEPPRDILSSYLLNNIGSIFTTKGQYDVGLDYYKRVLNITKIDSNYAVITTTKEGIGNIYHRKGQYNEALKYLKSSLKIREKYLSGEHKEIGRLLSVIGCVYEDMDQLNTAFRYHKKSLEINEKCLPVGHSYISCSLRRIGNNLTNQGKYNAALDYYVRSLEMLQVLYPNGHLNIAVEFCNIGYIYYIKQDYSNALDYLNKSLHIRETLYADIKNRNLVTIFKYFGLVYMKLEKYDDALANHIYALKVCEDIYPIGHSLISDCLTNIGNAYRGMKDYVKAMEYYEKTTNNEKQNPTKPNLIRLARNYESIAICLSDQGNDQAGLEYRMKYVRTMKNVDPRISYVNVIDYIADMFFNKNIYDNALECYLTSLEMKSKCLPIADVRTAETLENIGNTYFEQDKNQLCENDEQYQIKARCYYEKALDIYKIKNDITTIYILNRIASIYENIRQYHCALEYYEQAKYFIENYFSLENSIKETNEHDITRMKRLIK</sequence>
<dbReference type="PROSITE" id="PS50005">
    <property type="entry name" value="TPR"/>
    <property type="match status" value="5"/>
</dbReference>
<dbReference type="InterPro" id="IPR003540">
    <property type="entry name" value="ADP-ribosyltransferase"/>
</dbReference>
<keyword evidence="1" id="KW-0802">TPR repeat</keyword>
<protein>
    <recommendedName>
        <fullName evidence="2">ADP ribosyltransferase domain-containing protein</fullName>
    </recommendedName>
</protein>
<dbReference type="SUPFAM" id="SSF48452">
    <property type="entry name" value="TPR-like"/>
    <property type="match status" value="3"/>
</dbReference>
<dbReference type="Proteomes" id="UP000663844">
    <property type="component" value="Unassembled WGS sequence"/>
</dbReference>
<dbReference type="Proteomes" id="UP000663845">
    <property type="component" value="Unassembled WGS sequence"/>
</dbReference>
<dbReference type="SMART" id="SM00028">
    <property type="entry name" value="TPR"/>
    <property type="match status" value="10"/>
</dbReference>
<evidence type="ECO:0000313" key="4">
    <source>
        <dbReference type="EMBL" id="CAF3505501.1"/>
    </source>
</evidence>
<organism evidence="3 5">
    <name type="scientific">Adineta steineri</name>
    <dbReference type="NCBI Taxonomy" id="433720"/>
    <lineage>
        <taxon>Eukaryota</taxon>
        <taxon>Metazoa</taxon>
        <taxon>Spiralia</taxon>
        <taxon>Gnathifera</taxon>
        <taxon>Rotifera</taxon>
        <taxon>Eurotatoria</taxon>
        <taxon>Bdelloidea</taxon>
        <taxon>Adinetida</taxon>
        <taxon>Adinetidae</taxon>
        <taxon>Adineta</taxon>
    </lineage>
</organism>
<dbReference type="SUPFAM" id="SSF56399">
    <property type="entry name" value="ADP-ribosylation"/>
    <property type="match status" value="1"/>
</dbReference>
<dbReference type="EMBL" id="CAJOAZ010000046">
    <property type="protein sequence ID" value="CAF3505501.1"/>
    <property type="molecule type" value="Genomic_DNA"/>
</dbReference>
<feature type="repeat" description="TPR" evidence="1">
    <location>
        <begin position="423"/>
        <end position="456"/>
    </location>
</feature>
<evidence type="ECO:0000256" key="1">
    <source>
        <dbReference type="PROSITE-ProRule" id="PRU00339"/>
    </source>
</evidence>
<reference evidence="3" key="1">
    <citation type="submission" date="2021-02" db="EMBL/GenBank/DDBJ databases">
        <authorList>
            <person name="Nowell W R."/>
        </authorList>
    </citation>
    <scope>NUCLEOTIDE SEQUENCE</scope>
</reference>
<dbReference type="InterPro" id="IPR011990">
    <property type="entry name" value="TPR-like_helical_dom_sf"/>
</dbReference>
<name>A0A815NUC2_9BILA</name>
<comment type="caution">
    <text evidence="3">The sequence shown here is derived from an EMBL/GenBank/DDBJ whole genome shotgun (WGS) entry which is preliminary data.</text>
</comment>
<dbReference type="PROSITE" id="PS51996">
    <property type="entry name" value="TR_MART"/>
    <property type="match status" value="1"/>
</dbReference>
<dbReference type="PANTHER" id="PTHR19959">
    <property type="entry name" value="KINESIN LIGHT CHAIN"/>
    <property type="match status" value="1"/>
</dbReference>